<sequence length="248" mass="28017">MRAILSDVHGNIEALDAVLADIARLPVSSVTSLGDIVGYGPNPIECVERAMTWNLNILGNHDHAVLFDPFGFSPTAEKAALWTRAVLESARRDDMWAFLSERPKQSRDGAFLFVHGSARSPTNEYVFPEDVYNVTKMTKIGEQIERYCFAGHTHVPGVFIEPEPGAQWQFLSPEEIDYTWRLDDRKTIVNVGSVGQPRDANWRACYVTLDGLNLVFRRVQYDVEKTVAKIYSVPELNDFLGDRLREGR</sequence>
<evidence type="ECO:0000259" key="2">
    <source>
        <dbReference type="Pfam" id="PF12850"/>
    </source>
</evidence>
<dbReference type="CDD" id="cd00838">
    <property type="entry name" value="MPP_superfamily"/>
    <property type="match status" value="1"/>
</dbReference>
<dbReference type="InterPro" id="IPR050126">
    <property type="entry name" value="Ap4A_hydrolase"/>
</dbReference>
<evidence type="ECO:0000256" key="1">
    <source>
        <dbReference type="ARBA" id="ARBA00008950"/>
    </source>
</evidence>
<proteinExistence type="inferred from homology"/>
<dbReference type="RefSeq" id="WP_162671171.1">
    <property type="nucleotide sequence ID" value="NZ_LR593886.1"/>
</dbReference>
<dbReference type="Gene3D" id="3.60.21.10">
    <property type="match status" value="1"/>
</dbReference>
<dbReference type="InterPro" id="IPR011152">
    <property type="entry name" value="Pesterase_MJ0912"/>
</dbReference>
<dbReference type="KEGG" id="gms:SOIL9_07560"/>
<dbReference type="InterPro" id="IPR024654">
    <property type="entry name" value="Calcineurin-like_PHP_lpxH"/>
</dbReference>
<gene>
    <name evidence="3" type="ORF">SOIL9_07560</name>
</gene>
<dbReference type="SUPFAM" id="SSF56300">
    <property type="entry name" value="Metallo-dependent phosphatases"/>
    <property type="match status" value="1"/>
</dbReference>
<evidence type="ECO:0000313" key="4">
    <source>
        <dbReference type="Proteomes" id="UP000464178"/>
    </source>
</evidence>
<dbReference type="Proteomes" id="UP000464178">
    <property type="component" value="Chromosome"/>
</dbReference>
<keyword evidence="4" id="KW-1185">Reference proteome</keyword>
<dbReference type="GO" id="GO:0016791">
    <property type="term" value="F:phosphatase activity"/>
    <property type="evidence" value="ECO:0007669"/>
    <property type="project" value="TreeGrafter"/>
</dbReference>
<evidence type="ECO:0000313" key="3">
    <source>
        <dbReference type="EMBL" id="VTR97367.1"/>
    </source>
</evidence>
<dbReference type="GO" id="GO:0005737">
    <property type="term" value="C:cytoplasm"/>
    <property type="evidence" value="ECO:0007669"/>
    <property type="project" value="TreeGrafter"/>
</dbReference>
<dbReference type="PANTHER" id="PTHR42850">
    <property type="entry name" value="METALLOPHOSPHOESTERASE"/>
    <property type="match status" value="1"/>
</dbReference>
<dbReference type="InterPro" id="IPR029052">
    <property type="entry name" value="Metallo-depent_PP-like"/>
</dbReference>
<accession>A0A6P2D931</accession>
<dbReference type="EMBL" id="LR593886">
    <property type="protein sequence ID" value="VTR97367.1"/>
    <property type="molecule type" value="Genomic_DNA"/>
</dbReference>
<protein>
    <recommendedName>
        <fullName evidence="2">Calcineurin-like phosphoesterase domain-containing protein</fullName>
    </recommendedName>
</protein>
<dbReference type="AlphaFoldDB" id="A0A6P2D931"/>
<reference evidence="3 4" key="1">
    <citation type="submission" date="2019-05" db="EMBL/GenBank/DDBJ databases">
        <authorList>
            <consortium name="Science for Life Laboratories"/>
        </authorList>
    </citation>
    <scope>NUCLEOTIDE SEQUENCE [LARGE SCALE GENOMIC DNA]</scope>
    <source>
        <strain evidence="3">Soil9</strain>
    </source>
</reference>
<organism evidence="3 4">
    <name type="scientific">Gemmata massiliana</name>
    <dbReference type="NCBI Taxonomy" id="1210884"/>
    <lineage>
        <taxon>Bacteria</taxon>
        <taxon>Pseudomonadati</taxon>
        <taxon>Planctomycetota</taxon>
        <taxon>Planctomycetia</taxon>
        <taxon>Gemmatales</taxon>
        <taxon>Gemmataceae</taxon>
        <taxon>Gemmata</taxon>
    </lineage>
</organism>
<dbReference type="PANTHER" id="PTHR42850:SF2">
    <property type="entry name" value="BLL5683 PROTEIN"/>
    <property type="match status" value="1"/>
</dbReference>
<dbReference type="PIRSF" id="PIRSF000883">
    <property type="entry name" value="Pesterase_MJ0912"/>
    <property type="match status" value="1"/>
</dbReference>
<comment type="similarity">
    <text evidence="1">Belongs to the metallophosphoesterase superfamily. YfcE family.</text>
</comment>
<feature type="domain" description="Calcineurin-like phosphoesterase" evidence="2">
    <location>
        <begin position="3"/>
        <end position="209"/>
    </location>
</feature>
<name>A0A6P2D931_9BACT</name>
<dbReference type="Pfam" id="PF12850">
    <property type="entry name" value="Metallophos_2"/>
    <property type="match status" value="1"/>
</dbReference>